<dbReference type="OrthoDB" id="9010283at2"/>
<accession>A0A1V2VTV0</accession>
<comment type="caution">
    <text evidence="1">The sequence shown here is derived from an EMBL/GenBank/DDBJ whole genome shotgun (WGS) entry which is preliminary data.</text>
</comment>
<sequence length="68" mass="7607">MRFSIPQTIVKCGTDIRQPEKTGGLRKIEIAGTGLRLQCSKDVRWKTVAVFEYASLFRGFHIPINGLG</sequence>
<dbReference type="EMBL" id="MUTJ01000100">
    <property type="protein sequence ID" value="ONU76264.1"/>
    <property type="molecule type" value="Genomic_DNA"/>
</dbReference>
<reference evidence="1 2" key="1">
    <citation type="submission" date="2016-08" db="EMBL/GenBank/DDBJ databases">
        <authorList>
            <person name="Seilhamer J.J."/>
        </authorList>
    </citation>
    <scope>NUCLEOTIDE SEQUENCE [LARGE SCALE GENOMIC DNA]</scope>
    <source>
        <strain evidence="1 2">VC14762</strain>
    </source>
</reference>
<name>A0A1V2VTV0_9BURK</name>
<evidence type="ECO:0000313" key="2">
    <source>
        <dbReference type="Proteomes" id="UP000188543"/>
    </source>
</evidence>
<dbReference type="AlphaFoldDB" id="A0A1V2VTV0"/>
<proteinExistence type="predicted"/>
<organism evidence="1 2">
    <name type="scientific">Burkholderia cenocepacia</name>
    <dbReference type="NCBI Taxonomy" id="95486"/>
    <lineage>
        <taxon>Bacteria</taxon>
        <taxon>Pseudomonadati</taxon>
        <taxon>Pseudomonadota</taxon>
        <taxon>Betaproteobacteria</taxon>
        <taxon>Burkholderiales</taxon>
        <taxon>Burkholderiaceae</taxon>
        <taxon>Burkholderia</taxon>
        <taxon>Burkholderia cepacia complex</taxon>
    </lineage>
</organism>
<evidence type="ECO:0000313" key="1">
    <source>
        <dbReference type="EMBL" id="ONU76264.1"/>
    </source>
</evidence>
<protein>
    <submittedName>
        <fullName evidence="1">Uncharacterized protein</fullName>
    </submittedName>
</protein>
<gene>
    <name evidence="1" type="ORF">A8E72_33645</name>
</gene>
<dbReference type="Proteomes" id="UP000188543">
    <property type="component" value="Unassembled WGS sequence"/>
</dbReference>